<gene>
    <name evidence="2" type="ORF">EF878_20495</name>
</gene>
<evidence type="ECO:0000313" key="3">
    <source>
        <dbReference type="Proteomes" id="UP000276061"/>
    </source>
</evidence>
<name>A0A3N0FPN9_9GAMM</name>
<dbReference type="RefSeq" id="WP_123253417.1">
    <property type="nucleotide sequence ID" value="NZ_RJLR01000059.1"/>
</dbReference>
<accession>A0A3N0FPN9</accession>
<dbReference type="AlphaFoldDB" id="A0A3N0FPN9"/>
<reference evidence="2 3" key="1">
    <citation type="submission" date="2018-11" db="EMBL/GenBank/DDBJ databases">
        <title>Characterization of surface water Dickeya isolates.</title>
        <authorList>
            <person name="Van Gijsegem F."/>
            <person name="Pedron J."/>
        </authorList>
    </citation>
    <scope>NUCLEOTIDE SEQUENCE [LARGE SCALE GENOMIC DNA]</scope>
    <source>
        <strain evidence="2 3">FVG1-MFV-O17</strain>
    </source>
</reference>
<dbReference type="OrthoDB" id="6638645at2"/>
<feature type="transmembrane region" description="Helical" evidence="1">
    <location>
        <begin position="6"/>
        <end position="32"/>
    </location>
</feature>
<keyword evidence="1" id="KW-0472">Membrane</keyword>
<evidence type="ECO:0000313" key="2">
    <source>
        <dbReference type="EMBL" id="RNM02093.1"/>
    </source>
</evidence>
<proteinExistence type="predicted"/>
<dbReference type="Proteomes" id="UP000276061">
    <property type="component" value="Unassembled WGS sequence"/>
</dbReference>
<protein>
    <submittedName>
        <fullName evidence="2">Uncharacterized protein</fullName>
    </submittedName>
</protein>
<organism evidence="2 3">
    <name type="scientific">Dickeya undicola</name>
    <dbReference type="NCBI Taxonomy" id="1577887"/>
    <lineage>
        <taxon>Bacteria</taxon>
        <taxon>Pseudomonadati</taxon>
        <taxon>Pseudomonadota</taxon>
        <taxon>Gammaproteobacteria</taxon>
        <taxon>Enterobacterales</taxon>
        <taxon>Pectobacteriaceae</taxon>
        <taxon>Dickeya</taxon>
    </lineage>
</organism>
<sequence>MENALMFLKGLLVTAFGSVYAYLLVKLVIYAVNTSNDPLVWVLMIGGGAVLLTFALVLATFILQPAIMLLAVVFAGVGALVSRFNRRRSHA</sequence>
<evidence type="ECO:0000256" key="1">
    <source>
        <dbReference type="SAM" id="Phobius"/>
    </source>
</evidence>
<feature type="transmembrane region" description="Helical" evidence="1">
    <location>
        <begin position="67"/>
        <end position="85"/>
    </location>
</feature>
<comment type="caution">
    <text evidence="2">The sequence shown here is derived from an EMBL/GenBank/DDBJ whole genome shotgun (WGS) entry which is preliminary data.</text>
</comment>
<feature type="transmembrane region" description="Helical" evidence="1">
    <location>
        <begin position="39"/>
        <end position="61"/>
    </location>
</feature>
<keyword evidence="1" id="KW-1133">Transmembrane helix</keyword>
<dbReference type="EMBL" id="RJLR01000059">
    <property type="protein sequence ID" value="RNM02093.1"/>
    <property type="molecule type" value="Genomic_DNA"/>
</dbReference>
<keyword evidence="1" id="KW-0812">Transmembrane</keyword>